<feature type="coiled-coil region" evidence="14">
    <location>
        <begin position="653"/>
        <end position="687"/>
    </location>
</feature>
<evidence type="ECO:0000256" key="15">
    <source>
        <dbReference type="SAM" id="MobiDB-lite"/>
    </source>
</evidence>
<evidence type="ECO:0000256" key="12">
    <source>
        <dbReference type="ARBA" id="ARBA00048679"/>
    </source>
</evidence>
<keyword evidence="9 13" id="KW-0067">ATP-binding</keyword>
<feature type="compositionally biased region" description="Basic and acidic residues" evidence="15">
    <location>
        <begin position="923"/>
        <end position="934"/>
    </location>
</feature>
<dbReference type="PANTHER" id="PTHR44899">
    <property type="entry name" value="CAMK FAMILY PROTEIN KINASE"/>
    <property type="match status" value="1"/>
</dbReference>
<keyword evidence="6" id="KW-0479">Metal-binding</keyword>
<feature type="compositionally biased region" description="Basic and acidic residues" evidence="15">
    <location>
        <begin position="975"/>
        <end position="988"/>
    </location>
</feature>
<feature type="region of interest" description="Disordered" evidence="15">
    <location>
        <begin position="868"/>
        <end position="909"/>
    </location>
</feature>
<accession>A0AAD9NHE6</accession>
<feature type="compositionally biased region" description="Basic and acidic residues" evidence="15">
    <location>
        <begin position="340"/>
        <end position="352"/>
    </location>
</feature>
<feature type="compositionally biased region" description="Acidic residues" evidence="15">
    <location>
        <begin position="1124"/>
        <end position="1155"/>
    </location>
</feature>
<dbReference type="PROSITE" id="PS00107">
    <property type="entry name" value="PROTEIN_KINASE_ATP"/>
    <property type="match status" value="1"/>
</dbReference>
<feature type="compositionally biased region" description="Polar residues" evidence="15">
    <location>
        <begin position="832"/>
        <end position="843"/>
    </location>
</feature>
<feature type="compositionally biased region" description="Polar residues" evidence="15">
    <location>
        <begin position="887"/>
        <end position="896"/>
    </location>
</feature>
<evidence type="ECO:0000313" key="17">
    <source>
        <dbReference type="EMBL" id="KAK2170377.1"/>
    </source>
</evidence>
<evidence type="ECO:0000256" key="2">
    <source>
        <dbReference type="ARBA" id="ARBA00010886"/>
    </source>
</evidence>
<keyword evidence="5" id="KW-0808">Transferase</keyword>
<keyword evidence="7 13" id="KW-0547">Nucleotide-binding</keyword>
<proteinExistence type="inferred from homology"/>
<evidence type="ECO:0000256" key="6">
    <source>
        <dbReference type="ARBA" id="ARBA00022723"/>
    </source>
</evidence>
<protein>
    <recommendedName>
        <fullName evidence="3">non-specific serine/threonine protein kinase</fullName>
        <ecNumber evidence="3">2.7.11.1</ecNumber>
    </recommendedName>
</protein>
<feature type="region of interest" description="Disordered" evidence="15">
    <location>
        <begin position="1280"/>
        <end position="1329"/>
    </location>
</feature>
<comment type="catalytic activity">
    <reaction evidence="11">
        <text>L-threonyl-[protein] + ATP = O-phospho-L-threonyl-[protein] + ADP + H(+)</text>
        <dbReference type="Rhea" id="RHEA:46608"/>
        <dbReference type="Rhea" id="RHEA-COMP:11060"/>
        <dbReference type="Rhea" id="RHEA-COMP:11605"/>
        <dbReference type="ChEBI" id="CHEBI:15378"/>
        <dbReference type="ChEBI" id="CHEBI:30013"/>
        <dbReference type="ChEBI" id="CHEBI:30616"/>
        <dbReference type="ChEBI" id="CHEBI:61977"/>
        <dbReference type="ChEBI" id="CHEBI:456216"/>
        <dbReference type="EC" id="2.7.11.1"/>
    </reaction>
</comment>
<feature type="region of interest" description="Disordered" evidence="15">
    <location>
        <begin position="284"/>
        <end position="370"/>
    </location>
</feature>
<feature type="compositionally biased region" description="Basic and acidic residues" evidence="15">
    <location>
        <begin position="1288"/>
        <end position="1325"/>
    </location>
</feature>
<dbReference type="EMBL" id="JAODUP010000003">
    <property type="protein sequence ID" value="KAK2170377.1"/>
    <property type="molecule type" value="Genomic_DNA"/>
</dbReference>
<dbReference type="PROSITE" id="PS50011">
    <property type="entry name" value="PROTEIN_KINASE_DOM"/>
    <property type="match status" value="1"/>
</dbReference>
<evidence type="ECO:0000256" key="5">
    <source>
        <dbReference type="ARBA" id="ARBA00022679"/>
    </source>
</evidence>
<evidence type="ECO:0000313" key="18">
    <source>
        <dbReference type="Proteomes" id="UP001208570"/>
    </source>
</evidence>
<keyword evidence="14" id="KW-0175">Coiled coil</keyword>
<comment type="catalytic activity">
    <reaction evidence="12">
        <text>L-seryl-[protein] + ATP = O-phospho-L-seryl-[protein] + ADP + H(+)</text>
        <dbReference type="Rhea" id="RHEA:17989"/>
        <dbReference type="Rhea" id="RHEA-COMP:9863"/>
        <dbReference type="Rhea" id="RHEA-COMP:11604"/>
        <dbReference type="ChEBI" id="CHEBI:15378"/>
        <dbReference type="ChEBI" id="CHEBI:29999"/>
        <dbReference type="ChEBI" id="CHEBI:30616"/>
        <dbReference type="ChEBI" id="CHEBI:83421"/>
        <dbReference type="ChEBI" id="CHEBI:456216"/>
        <dbReference type="EC" id="2.7.11.1"/>
    </reaction>
</comment>
<feature type="compositionally biased region" description="Acidic residues" evidence="15">
    <location>
        <begin position="1164"/>
        <end position="1174"/>
    </location>
</feature>
<dbReference type="InterPro" id="IPR008271">
    <property type="entry name" value="Ser/Thr_kinase_AS"/>
</dbReference>
<evidence type="ECO:0000256" key="7">
    <source>
        <dbReference type="ARBA" id="ARBA00022741"/>
    </source>
</evidence>
<evidence type="ECO:0000256" key="3">
    <source>
        <dbReference type="ARBA" id="ARBA00012513"/>
    </source>
</evidence>
<keyword evidence="4" id="KW-0723">Serine/threonine-protein kinase</keyword>
<comment type="cofactor">
    <cofactor evidence="1">
        <name>Mg(2+)</name>
        <dbReference type="ChEBI" id="CHEBI:18420"/>
    </cofactor>
</comment>
<evidence type="ECO:0000256" key="14">
    <source>
        <dbReference type="SAM" id="Coils"/>
    </source>
</evidence>
<keyword evidence="10" id="KW-0460">Magnesium</keyword>
<evidence type="ECO:0000259" key="16">
    <source>
        <dbReference type="PROSITE" id="PS50011"/>
    </source>
</evidence>
<feature type="domain" description="Protein kinase" evidence="16">
    <location>
        <begin position="4"/>
        <end position="251"/>
    </location>
</feature>
<dbReference type="PANTHER" id="PTHR44899:SF3">
    <property type="entry name" value="SERINE_THREONINE-PROTEIN KINASE NEK1"/>
    <property type="match status" value="1"/>
</dbReference>
<sequence length="1428" mass="160126">MDKYVKIKKIGEGSFGKALLVRSKSTNEQMVVKEINMNKMSRKEREEARKEVAVLAQLRHPNVVSYKESFEEIGNLYIVMDYCDGGDLYGRINMQRGILFPEDQVLDWFVQTCLAIKHIHDRKILHRDIKSQNIFLTKTWYSQVRRLCTVELARTCIGTPYYLSPEICENKPYNNKSDIWSLGCVLYELTTLKHAFEAGNMKNLVLKIIRGSYPPPPPRFSYELRGLIAQMFKRSPRDRPSVNTILKKSLLQTRIRKFLSEKEIQGEFCHTVMHGVKIKKEIPLGGARPLPPKPQIEKSSKAVKLPVQSKMVKRNKPSPNPRPKYDPASVYLTPMARKLPGKENRKSSEVRKSSGNNVKKPTPAVGNNAIDLIKKRQEFIEKEKRRREEARKKEQLAHQEQYAKRHQELIEKQKAARILKGREEGWKGFIDTLSSDDSDKYPLTPKKDDSPKPELKPGTPKPAVKNRANYEQYHAYLDNLEQHRLKAVSPALGVAGALEFGTPAVVAQAAKQGAVAGAKGAEAAERARIVREYMQRKKEAELNKARAHGDLFGGAAAAISPRIKAAKQPVPVPKPSAGRPTSAQDSRQPLNDDSPYSKAPANKNEEDYSAKLRQIRLQNFNERRNIKDKLVGGKADPKYKPAVADQKNADLRRKKIEALKAQADERAKKLREELEKKRKEAYNLEQHRLKQQAKGNPPVPMTEAMKAIGVIREDNEQPKAQMEKCPVGLTAAMEAIGAAAPAETEESKSLVQKKKEAILKRLNQKPPVPEKVDRSKWGEPVKVMINDRLKWEAGNAADLLRQRSLEETGSHMEATNAADVVIKHNDIKETTPEGTSQDSSTPASARRQWGGRANTVLNVLEQANITEVANTTSVQDPKSKPDKLPQPEQSSVSTSEAAGGGKAPAIGTTITIARNKGTLIIRKAESEQEVKGNDHPGGVGNDATTEEHSKDVTATDSSLNVSSGTKQRSRSSSPMKKEEGKSALFEHVDLDEEEGGSKEEEIIVVEDLDVVNDVPAPVPEKQNDPDKQSTCIKDTSEVDDQESAENKQSVLNKSLNNADVVVGLTTGHYDADIKVSVDSLPIQLLRTCSEPDLSKLFRTNLADNPFFEEISALNNSCIEKGVQDDELLEESSKEEEEEEEDQDIQDEDINPEEGEQGTSHEEPLETESAEDVAEVELNKDSNDSEKEDENDMENDSIIDSDEEDLQSMRESMQVLLQSTDDVEEEDETSVVNPRRKVKRANKKGRKTKMNKSKVVSKKLISSQSSDNFVKDFQSMKETMKTLLMPAAGKKEKTLKSGKDEGSDDNKNKSHDKEELSNIVDAKESWQSDEDDDDYFEEEDMFSCLEATRAKLEQELGCESFLKAYRAVQAIHEDEDENMEEGKQSVSKILGQDKEHLYLPILRLVMADGVFTEDKECSSAIIKSMQMFW</sequence>
<dbReference type="Gene3D" id="1.10.510.10">
    <property type="entry name" value="Transferase(Phosphotransferase) domain 1"/>
    <property type="match status" value="1"/>
</dbReference>
<comment type="caution">
    <text evidence="17">The sequence shown here is derived from an EMBL/GenBank/DDBJ whole genome shotgun (WGS) entry which is preliminary data.</text>
</comment>
<dbReference type="Gene3D" id="3.30.200.20">
    <property type="entry name" value="Phosphorylase Kinase, domain 1"/>
    <property type="match status" value="1"/>
</dbReference>
<feature type="region of interest" description="Disordered" evidence="15">
    <location>
        <begin position="430"/>
        <end position="467"/>
    </location>
</feature>
<dbReference type="InterPro" id="IPR011009">
    <property type="entry name" value="Kinase-like_dom_sf"/>
</dbReference>
<dbReference type="FunFam" id="1.10.510.10:FF:000172">
    <property type="entry name" value="serine/threonine-protein kinase Nek1 isoform X1"/>
    <property type="match status" value="1"/>
</dbReference>
<feature type="binding site" evidence="13">
    <location>
        <position position="33"/>
    </location>
    <ligand>
        <name>ATP</name>
        <dbReference type="ChEBI" id="CHEBI:30616"/>
    </ligand>
</feature>
<keyword evidence="18" id="KW-1185">Reference proteome</keyword>
<evidence type="ECO:0000256" key="8">
    <source>
        <dbReference type="ARBA" id="ARBA00022777"/>
    </source>
</evidence>
<dbReference type="SUPFAM" id="SSF56112">
    <property type="entry name" value="Protein kinase-like (PK-like)"/>
    <property type="match status" value="1"/>
</dbReference>
<dbReference type="GO" id="GO:0046872">
    <property type="term" value="F:metal ion binding"/>
    <property type="evidence" value="ECO:0007669"/>
    <property type="project" value="UniProtKB-KW"/>
</dbReference>
<reference evidence="17" key="1">
    <citation type="journal article" date="2023" name="Mol. Biol. Evol.">
        <title>Third-Generation Sequencing Reveals the Adaptive Role of the Epigenome in Three Deep-Sea Polychaetes.</title>
        <authorList>
            <person name="Perez M."/>
            <person name="Aroh O."/>
            <person name="Sun Y."/>
            <person name="Lan Y."/>
            <person name="Juniper S.K."/>
            <person name="Young C.R."/>
            <person name="Angers B."/>
            <person name="Qian P.Y."/>
        </authorList>
    </citation>
    <scope>NUCLEOTIDE SEQUENCE</scope>
    <source>
        <strain evidence="17">P08H-3</strain>
    </source>
</reference>
<dbReference type="GO" id="GO:0004674">
    <property type="term" value="F:protein serine/threonine kinase activity"/>
    <property type="evidence" value="ECO:0007669"/>
    <property type="project" value="UniProtKB-KW"/>
</dbReference>
<dbReference type="InterPro" id="IPR017441">
    <property type="entry name" value="Protein_kinase_ATP_BS"/>
</dbReference>
<feature type="region of interest" description="Disordered" evidence="15">
    <location>
        <begin position="1121"/>
        <end position="1260"/>
    </location>
</feature>
<dbReference type="InterPro" id="IPR051131">
    <property type="entry name" value="NEK_Ser/Thr_kinase_NIMA"/>
</dbReference>
<feature type="coiled-coil region" evidence="14">
    <location>
        <begin position="373"/>
        <end position="400"/>
    </location>
</feature>
<evidence type="ECO:0000256" key="11">
    <source>
        <dbReference type="ARBA" id="ARBA00047899"/>
    </source>
</evidence>
<dbReference type="InterPro" id="IPR000719">
    <property type="entry name" value="Prot_kinase_dom"/>
</dbReference>
<dbReference type="SMART" id="SM00220">
    <property type="entry name" value="S_TKc"/>
    <property type="match status" value="1"/>
</dbReference>
<feature type="region of interest" description="Disordered" evidence="15">
    <location>
        <begin position="829"/>
        <end position="850"/>
    </location>
</feature>
<evidence type="ECO:0000256" key="1">
    <source>
        <dbReference type="ARBA" id="ARBA00001946"/>
    </source>
</evidence>
<name>A0AAD9NHE6_9ANNE</name>
<comment type="similarity">
    <text evidence="2">Belongs to the protein kinase superfamily. NEK Ser/Thr protein kinase family. NIMA subfamily.</text>
</comment>
<feature type="compositionally biased region" description="Polar residues" evidence="15">
    <location>
        <begin position="579"/>
        <end position="591"/>
    </location>
</feature>
<evidence type="ECO:0000256" key="4">
    <source>
        <dbReference type="ARBA" id="ARBA00022527"/>
    </source>
</evidence>
<dbReference type="FunFam" id="3.30.200.20:FF:000097">
    <property type="entry name" value="Probable serine/threonine-protein kinase nek1"/>
    <property type="match status" value="1"/>
</dbReference>
<dbReference type="EC" id="2.7.11.1" evidence="3"/>
<feature type="compositionally biased region" description="Polar residues" evidence="15">
    <location>
        <begin position="1208"/>
        <end position="1217"/>
    </location>
</feature>
<evidence type="ECO:0000256" key="9">
    <source>
        <dbReference type="ARBA" id="ARBA00022840"/>
    </source>
</evidence>
<feature type="compositionally biased region" description="Basic and acidic residues" evidence="15">
    <location>
        <begin position="437"/>
        <end position="455"/>
    </location>
</feature>
<feature type="compositionally biased region" description="Basic residues" evidence="15">
    <location>
        <begin position="1233"/>
        <end position="1256"/>
    </location>
</feature>
<feature type="region of interest" description="Disordered" evidence="15">
    <location>
        <begin position="564"/>
        <end position="609"/>
    </location>
</feature>
<feature type="compositionally biased region" description="Acidic residues" evidence="15">
    <location>
        <begin position="1185"/>
        <end position="1205"/>
    </location>
</feature>
<evidence type="ECO:0000256" key="13">
    <source>
        <dbReference type="PROSITE-ProRule" id="PRU10141"/>
    </source>
</evidence>
<dbReference type="PROSITE" id="PS00108">
    <property type="entry name" value="PROTEIN_KINASE_ST"/>
    <property type="match status" value="1"/>
</dbReference>
<dbReference type="GO" id="GO:0005524">
    <property type="term" value="F:ATP binding"/>
    <property type="evidence" value="ECO:0007669"/>
    <property type="project" value="UniProtKB-UniRule"/>
</dbReference>
<feature type="region of interest" description="Disordered" evidence="15">
    <location>
        <begin position="1014"/>
        <end position="1047"/>
    </location>
</feature>
<dbReference type="Pfam" id="PF00069">
    <property type="entry name" value="Pkinase"/>
    <property type="match status" value="1"/>
</dbReference>
<organism evidence="17 18">
    <name type="scientific">Paralvinella palmiformis</name>
    <dbReference type="NCBI Taxonomy" id="53620"/>
    <lineage>
        <taxon>Eukaryota</taxon>
        <taxon>Metazoa</taxon>
        <taxon>Spiralia</taxon>
        <taxon>Lophotrochozoa</taxon>
        <taxon>Annelida</taxon>
        <taxon>Polychaeta</taxon>
        <taxon>Sedentaria</taxon>
        <taxon>Canalipalpata</taxon>
        <taxon>Terebellida</taxon>
        <taxon>Terebelliformia</taxon>
        <taxon>Alvinellidae</taxon>
        <taxon>Paralvinella</taxon>
    </lineage>
</organism>
<dbReference type="Proteomes" id="UP001208570">
    <property type="component" value="Unassembled WGS sequence"/>
</dbReference>
<gene>
    <name evidence="17" type="ORF">LSH36_3g21004</name>
</gene>
<evidence type="ECO:0000256" key="10">
    <source>
        <dbReference type="ARBA" id="ARBA00022842"/>
    </source>
</evidence>
<feature type="compositionally biased region" description="Polar residues" evidence="15">
    <location>
        <begin position="954"/>
        <end position="966"/>
    </location>
</feature>
<feature type="region of interest" description="Disordered" evidence="15">
    <location>
        <begin position="923"/>
        <end position="998"/>
    </location>
</feature>
<keyword evidence="8" id="KW-0418">Kinase</keyword>